<dbReference type="OrthoDB" id="6500128at2759"/>
<dbReference type="SUPFAM" id="SSF90123">
    <property type="entry name" value="ABC transporter transmembrane region"/>
    <property type="match status" value="2"/>
</dbReference>
<feature type="transmembrane region" description="Helical" evidence="11">
    <location>
        <begin position="538"/>
        <end position="560"/>
    </location>
</feature>
<dbReference type="CDD" id="cd18580">
    <property type="entry name" value="ABC_6TM_ABCC_D2"/>
    <property type="match status" value="1"/>
</dbReference>
<feature type="domain" description="ABC transporter" evidence="12">
    <location>
        <begin position="1233"/>
        <end position="1472"/>
    </location>
</feature>
<keyword evidence="3" id="KW-0813">Transport</keyword>
<feature type="domain" description="ABC transmembrane type-1" evidence="13">
    <location>
        <begin position="916"/>
        <end position="1196"/>
    </location>
</feature>
<dbReference type="InterPro" id="IPR017871">
    <property type="entry name" value="ABC_transporter-like_CS"/>
</dbReference>
<evidence type="ECO:0000313" key="14">
    <source>
        <dbReference type="EMBL" id="KAH7130265.1"/>
    </source>
</evidence>
<dbReference type="SUPFAM" id="SSF52540">
    <property type="entry name" value="P-loop containing nucleoside triphosphate hydrolases"/>
    <property type="match status" value="2"/>
</dbReference>
<feature type="transmembrane region" description="Helical" evidence="11">
    <location>
        <begin position="37"/>
        <end position="57"/>
    </location>
</feature>
<dbReference type="FunFam" id="3.40.50.300:FF:000838">
    <property type="entry name" value="ABC multidrug transporter (Eurofung)"/>
    <property type="match status" value="1"/>
</dbReference>
<dbReference type="CDD" id="cd18579">
    <property type="entry name" value="ABC_6TM_ABCC_D1"/>
    <property type="match status" value="1"/>
</dbReference>
<evidence type="ECO:0000256" key="11">
    <source>
        <dbReference type="SAM" id="Phobius"/>
    </source>
</evidence>
<keyword evidence="7" id="KW-0067">ATP-binding</keyword>
<dbReference type="Proteomes" id="UP000700596">
    <property type="component" value="Unassembled WGS sequence"/>
</dbReference>
<feature type="transmembrane region" description="Helical" evidence="11">
    <location>
        <begin position="413"/>
        <end position="434"/>
    </location>
</feature>
<dbReference type="SMART" id="SM00382">
    <property type="entry name" value="AAA"/>
    <property type="match status" value="2"/>
</dbReference>
<feature type="domain" description="ABC transmembrane type-1" evidence="13">
    <location>
        <begin position="280"/>
        <end position="558"/>
    </location>
</feature>
<dbReference type="GO" id="GO:0005524">
    <property type="term" value="F:ATP binding"/>
    <property type="evidence" value="ECO:0007669"/>
    <property type="project" value="UniProtKB-KW"/>
</dbReference>
<dbReference type="PANTHER" id="PTHR24223">
    <property type="entry name" value="ATP-BINDING CASSETTE SUB-FAMILY C"/>
    <property type="match status" value="1"/>
</dbReference>
<organism evidence="14 15">
    <name type="scientific">Dendryphion nanum</name>
    <dbReference type="NCBI Taxonomy" id="256645"/>
    <lineage>
        <taxon>Eukaryota</taxon>
        <taxon>Fungi</taxon>
        <taxon>Dikarya</taxon>
        <taxon>Ascomycota</taxon>
        <taxon>Pezizomycotina</taxon>
        <taxon>Dothideomycetes</taxon>
        <taxon>Pleosporomycetidae</taxon>
        <taxon>Pleosporales</taxon>
        <taxon>Torulaceae</taxon>
        <taxon>Dendryphion</taxon>
    </lineage>
</organism>
<keyword evidence="4" id="KW-1003">Cell membrane</keyword>
<proteinExistence type="inferred from homology"/>
<evidence type="ECO:0000259" key="13">
    <source>
        <dbReference type="PROSITE" id="PS50929"/>
    </source>
</evidence>
<dbReference type="InterPro" id="IPR044746">
    <property type="entry name" value="ABCC_6TM_D1"/>
</dbReference>
<feature type="transmembrane region" description="Helical" evidence="11">
    <location>
        <begin position="1129"/>
        <end position="1162"/>
    </location>
</feature>
<keyword evidence="10" id="KW-0325">Glycoprotein</keyword>
<dbReference type="Pfam" id="PF00005">
    <property type="entry name" value="ABC_tran"/>
    <property type="match status" value="2"/>
</dbReference>
<dbReference type="Pfam" id="PF00664">
    <property type="entry name" value="ABC_membrane"/>
    <property type="match status" value="2"/>
</dbReference>
<keyword evidence="8 11" id="KW-1133">Transmembrane helix</keyword>
<evidence type="ECO:0000259" key="12">
    <source>
        <dbReference type="PROSITE" id="PS50893"/>
    </source>
</evidence>
<evidence type="ECO:0000256" key="10">
    <source>
        <dbReference type="ARBA" id="ARBA00023180"/>
    </source>
</evidence>
<evidence type="ECO:0000256" key="7">
    <source>
        <dbReference type="ARBA" id="ARBA00022840"/>
    </source>
</evidence>
<feature type="transmembrane region" description="Helical" evidence="11">
    <location>
        <begin position="161"/>
        <end position="179"/>
    </location>
</feature>
<feature type="transmembrane region" description="Helical" evidence="11">
    <location>
        <begin position="491"/>
        <end position="518"/>
    </location>
</feature>
<dbReference type="PANTHER" id="PTHR24223:SF269">
    <property type="entry name" value="ABC MULTIDRUG TRANSPORTER (EUROFUNG)-RELATED"/>
    <property type="match status" value="1"/>
</dbReference>
<dbReference type="InterPro" id="IPR036640">
    <property type="entry name" value="ABC1_TM_sf"/>
</dbReference>
<feature type="transmembrane region" description="Helical" evidence="11">
    <location>
        <begin position="69"/>
        <end position="92"/>
    </location>
</feature>
<keyword evidence="9 11" id="KW-0472">Membrane</keyword>
<feature type="transmembrane region" description="Helical" evidence="11">
    <location>
        <begin position="104"/>
        <end position="123"/>
    </location>
</feature>
<dbReference type="Gene3D" id="3.40.50.300">
    <property type="entry name" value="P-loop containing nucleotide triphosphate hydrolases"/>
    <property type="match status" value="2"/>
</dbReference>
<dbReference type="InterPro" id="IPR011527">
    <property type="entry name" value="ABC1_TM_dom"/>
</dbReference>
<dbReference type="InterPro" id="IPR003593">
    <property type="entry name" value="AAA+_ATPase"/>
</dbReference>
<evidence type="ECO:0000256" key="6">
    <source>
        <dbReference type="ARBA" id="ARBA00022741"/>
    </source>
</evidence>
<evidence type="ECO:0000256" key="8">
    <source>
        <dbReference type="ARBA" id="ARBA00022989"/>
    </source>
</evidence>
<comment type="similarity">
    <text evidence="2">Belongs to the ABC transporter superfamily. ABCC family. Conjugate transporter (TC 3.A.1.208) subfamily.</text>
</comment>
<dbReference type="InterPro" id="IPR044726">
    <property type="entry name" value="ABCC_6TM_D2"/>
</dbReference>
<dbReference type="PROSITE" id="PS50893">
    <property type="entry name" value="ABC_TRANSPORTER_2"/>
    <property type="match status" value="2"/>
</dbReference>
<dbReference type="FunFam" id="1.20.1560.10:FF:000066">
    <property type="entry name" value="ABC multidrug transporter (Eurofung)"/>
    <property type="match status" value="1"/>
</dbReference>
<keyword evidence="15" id="KW-1185">Reference proteome</keyword>
<evidence type="ECO:0000256" key="2">
    <source>
        <dbReference type="ARBA" id="ARBA00009726"/>
    </source>
</evidence>
<feature type="transmembrane region" description="Helical" evidence="11">
    <location>
        <begin position="905"/>
        <end position="931"/>
    </location>
</feature>
<accession>A0A9P9IT81</accession>
<dbReference type="GO" id="GO:0016887">
    <property type="term" value="F:ATP hydrolysis activity"/>
    <property type="evidence" value="ECO:0007669"/>
    <property type="project" value="InterPro"/>
</dbReference>
<dbReference type="FunFam" id="3.40.50.300:FF:001854">
    <property type="entry name" value="ABC multidrug transporter (Eurofung)"/>
    <property type="match status" value="1"/>
</dbReference>
<feature type="transmembrane region" description="Helical" evidence="11">
    <location>
        <begin position="1054"/>
        <end position="1074"/>
    </location>
</feature>
<evidence type="ECO:0000256" key="1">
    <source>
        <dbReference type="ARBA" id="ARBA00004651"/>
    </source>
</evidence>
<dbReference type="InterPro" id="IPR003439">
    <property type="entry name" value="ABC_transporter-like_ATP-bd"/>
</dbReference>
<keyword evidence="6" id="KW-0547">Nucleotide-binding</keyword>
<dbReference type="GO" id="GO:0005886">
    <property type="term" value="C:plasma membrane"/>
    <property type="evidence" value="ECO:0007669"/>
    <property type="project" value="UniProtKB-SubCell"/>
</dbReference>
<dbReference type="CDD" id="cd03244">
    <property type="entry name" value="ABCC_MRP_domain2"/>
    <property type="match status" value="1"/>
</dbReference>
<evidence type="ECO:0000313" key="15">
    <source>
        <dbReference type="Proteomes" id="UP000700596"/>
    </source>
</evidence>
<comment type="caution">
    <text evidence="14">The sequence shown here is derived from an EMBL/GenBank/DDBJ whole genome shotgun (WGS) entry which is preliminary data.</text>
</comment>
<dbReference type="InterPro" id="IPR050173">
    <property type="entry name" value="ABC_transporter_C-like"/>
</dbReference>
<dbReference type="EMBL" id="JAGMWT010000004">
    <property type="protein sequence ID" value="KAH7130265.1"/>
    <property type="molecule type" value="Genomic_DNA"/>
</dbReference>
<sequence>MVSNSIAACNAVDNNFGPYAGERCRGGFDFTLYFEDIFLSIAPLAIILAIAPVRIFYLWRKKTKVSRSFLLPAKLLAWTFLAAFDLALLVLWVKRTTFKSKAAIPSAVLSLLGVLLLSLMSYFEHVRSIRTSFLLNFYLFFTIIFDAARSRSYSLEKNMEMISVLFTTRVGVKLFLAIFEAKGKRNLLLPEFADSPPEETSGMYNRAMFWWQIPLFRQGFSSSLKVEDLFQLDKHLKSNFLQSRIQSAWDKLSGKESKSLFVVTLNRLKWPVLAVVPPRLCLIAFNFCQPFLIERAIAYSEEANTAHSRNVGYGLIGAYVIVYIGIAISTGQYQHFTYRAITMMRGGMISMLYNKASDVKLTDVDQASSLTLMSADIERIVSGMQTGHELWSNTLEVVLAIYLLSRQLGAASAVPIAVAVVSLVGSLGATGLVMSRQAMWLEAIERRIAATTSMLSSMKGVKMCGLTDVLREDLQALRVQELEISKKFRKLLIWTMGFSYISPVVSPIATFAVFSVMARDRQGGATLDTARVFTSLSLFTLLTEPLGSLIMALASFMGGVGSFARIQEFLVQEARPEQRKFPFLRNSVSSASDIAGDESDKGSNASQKSRFSMEIRDRGLASTQAVVIENGFFGWDKEKEPMGCLQSINMTVPRAKITMVVGPVGCGKSTLLKAVLGELPVMGGTVQLSSLRIALCDQTPWHMNGTIQQSILGVSDFDQRWYASVIRSCALDEDLRQMPEGDQTPIGSKGIALSGGQSQRIALARAVYAQKDIIILDDCLSGLDSHTENRVFHSLFGTQGILRRCRSTVLIASSSAKRLPYCDQIVSLDSNGRILEQGTYDALNRAGGYVSSFDLPPPDWDFVPEKHLYEAPPKYTERVSSGKVTEDDIQAEANKRTGDSTIYLFYVRSVGWTATIIFIVSITIFIFGQLFPTWWVKEWASFNASHPNQKLGFYLGIYGMLGGVALLFLIISCWQLIITMVPRSGVAFHWKLLTTVLSSPMSFFATTDTGVTLNRFSQDLQLIDMELPVTALNTFATFVLCIGQMALIAAASPYAAISFPVVGGTLYVVQRFYLRTSRQLRFLDLEAKSPLYSAFNEMLEGLPTIRAFGWQDYLVDKAKDLLDRSQRPFYLLFAVQRWLTLVLDLVVAAVATLLIVLVVTLHGKIDPGYVGVALLNVILFSQSVKLLVSFWAQLETHIGSVARIKTFTEDAVSEDQEGEDQVPPPNWPSAGRIEFKDVTACYRPYEPVIDKFTLTIEPGEKVAVIGRTGSGKSSLVSTIFRMLDLSQGTITIDSHPLHRMPRQTIRSRLIGLPQDAYLLPGSVRLNADPLKQSNDKAIMQALKDVQLWDIVVSKGDEVKYEHPLDVPVEDLHFSHGQRQLFCIARAMLRRERGSVVVLDEATSNLDAASDACVQRLLRSKFASHTIIAVAHKLDTILDFDKVAVMNNGLLVEYGEPYKLLEQEDSWFKSLYEENSRSDIAEVEQTEDVISIAQ</sequence>
<feature type="transmembrane region" description="Helical" evidence="11">
    <location>
        <begin position="951"/>
        <end position="974"/>
    </location>
</feature>
<keyword evidence="5 11" id="KW-0812">Transmembrane</keyword>
<dbReference type="FunFam" id="1.20.1560.10:FF:000055">
    <property type="entry name" value="ABC multidrug transporter (Eurofung)"/>
    <property type="match status" value="1"/>
</dbReference>
<dbReference type="GO" id="GO:0140359">
    <property type="term" value="F:ABC-type transporter activity"/>
    <property type="evidence" value="ECO:0007669"/>
    <property type="project" value="InterPro"/>
</dbReference>
<dbReference type="Pfam" id="PF24357">
    <property type="entry name" value="TMD0_ABC"/>
    <property type="match status" value="1"/>
</dbReference>
<protein>
    <submittedName>
        <fullName evidence="14">Canalicular multispecific organic anion transporter 1</fullName>
    </submittedName>
</protein>
<evidence type="ECO:0000256" key="4">
    <source>
        <dbReference type="ARBA" id="ARBA00022475"/>
    </source>
</evidence>
<feature type="transmembrane region" description="Helical" evidence="11">
    <location>
        <begin position="311"/>
        <end position="329"/>
    </location>
</feature>
<evidence type="ECO:0000256" key="9">
    <source>
        <dbReference type="ARBA" id="ARBA00023136"/>
    </source>
</evidence>
<feature type="transmembrane region" description="Helical" evidence="11">
    <location>
        <begin position="132"/>
        <end position="149"/>
    </location>
</feature>
<dbReference type="InterPro" id="IPR027417">
    <property type="entry name" value="P-loop_NTPase"/>
</dbReference>
<dbReference type="CDD" id="cd03250">
    <property type="entry name" value="ABCC_MRP_domain1"/>
    <property type="match status" value="1"/>
</dbReference>
<comment type="subcellular location">
    <subcellularLocation>
        <location evidence="1">Cell membrane</location>
        <topology evidence="1">Multi-pass membrane protein</topology>
    </subcellularLocation>
</comment>
<evidence type="ECO:0000256" key="3">
    <source>
        <dbReference type="ARBA" id="ARBA00022448"/>
    </source>
</evidence>
<evidence type="ECO:0000256" key="5">
    <source>
        <dbReference type="ARBA" id="ARBA00022692"/>
    </source>
</evidence>
<gene>
    <name evidence="14" type="ORF">B0J11DRAFT_429957</name>
</gene>
<dbReference type="PROSITE" id="PS00211">
    <property type="entry name" value="ABC_TRANSPORTER_1"/>
    <property type="match status" value="2"/>
</dbReference>
<dbReference type="InterPro" id="IPR056227">
    <property type="entry name" value="TMD0_ABC"/>
</dbReference>
<name>A0A9P9IT81_9PLEO</name>
<dbReference type="Gene3D" id="1.20.1560.10">
    <property type="entry name" value="ABC transporter type 1, transmembrane domain"/>
    <property type="match status" value="2"/>
</dbReference>
<dbReference type="PROSITE" id="PS50929">
    <property type="entry name" value="ABC_TM1F"/>
    <property type="match status" value="2"/>
</dbReference>
<feature type="domain" description="ABC transporter" evidence="12">
    <location>
        <begin position="626"/>
        <end position="855"/>
    </location>
</feature>
<reference evidence="14" key="1">
    <citation type="journal article" date="2021" name="Nat. Commun.">
        <title>Genetic determinants of endophytism in the Arabidopsis root mycobiome.</title>
        <authorList>
            <person name="Mesny F."/>
            <person name="Miyauchi S."/>
            <person name="Thiergart T."/>
            <person name="Pickel B."/>
            <person name="Atanasova L."/>
            <person name="Karlsson M."/>
            <person name="Huettel B."/>
            <person name="Barry K.W."/>
            <person name="Haridas S."/>
            <person name="Chen C."/>
            <person name="Bauer D."/>
            <person name="Andreopoulos W."/>
            <person name="Pangilinan J."/>
            <person name="LaButti K."/>
            <person name="Riley R."/>
            <person name="Lipzen A."/>
            <person name="Clum A."/>
            <person name="Drula E."/>
            <person name="Henrissat B."/>
            <person name="Kohler A."/>
            <person name="Grigoriev I.V."/>
            <person name="Martin F.M."/>
            <person name="Hacquard S."/>
        </authorList>
    </citation>
    <scope>NUCLEOTIDE SEQUENCE</scope>
    <source>
        <strain evidence="14">MPI-CAGE-CH-0243</strain>
    </source>
</reference>